<feature type="region of interest" description="Disordered" evidence="1">
    <location>
        <begin position="26"/>
        <end position="89"/>
    </location>
</feature>
<organism evidence="4 5">
    <name type="scientific">Pseudonocardia parietis</name>
    <dbReference type="NCBI Taxonomy" id="570936"/>
    <lineage>
        <taxon>Bacteria</taxon>
        <taxon>Bacillati</taxon>
        <taxon>Actinomycetota</taxon>
        <taxon>Actinomycetes</taxon>
        <taxon>Pseudonocardiales</taxon>
        <taxon>Pseudonocardiaceae</taxon>
        <taxon>Pseudonocardia</taxon>
    </lineage>
</organism>
<feature type="chain" id="PRO_5045369822" evidence="2">
    <location>
        <begin position="22"/>
        <end position="231"/>
    </location>
</feature>
<evidence type="ECO:0000259" key="3">
    <source>
        <dbReference type="PROSITE" id="PS50213"/>
    </source>
</evidence>
<proteinExistence type="predicted"/>
<gene>
    <name evidence="4" type="ORF">JOF36_005150</name>
</gene>
<feature type="signal peptide" evidence="2">
    <location>
        <begin position="1"/>
        <end position="21"/>
    </location>
</feature>
<dbReference type="PROSITE" id="PS50213">
    <property type="entry name" value="FAS1"/>
    <property type="match status" value="1"/>
</dbReference>
<keyword evidence="2" id="KW-0732">Signal</keyword>
<protein>
    <submittedName>
        <fullName evidence="4">Surface protein with fasciclin (FAS1) repeats</fullName>
    </submittedName>
</protein>
<dbReference type="RefSeq" id="WP_210031502.1">
    <property type="nucleotide sequence ID" value="NZ_JAGINU010000001.1"/>
</dbReference>
<dbReference type="Proteomes" id="UP001519295">
    <property type="component" value="Unassembled WGS sequence"/>
</dbReference>
<comment type="caution">
    <text evidence="4">The sequence shown here is derived from an EMBL/GenBank/DDBJ whole genome shotgun (WGS) entry which is preliminary data.</text>
</comment>
<dbReference type="SUPFAM" id="SSF82153">
    <property type="entry name" value="FAS1 domain"/>
    <property type="match status" value="1"/>
</dbReference>
<evidence type="ECO:0000313" key="5">
    <source>
        <dbReference type="Proteomes" id="UP001519295"/>
    </source>
</evidence>
<dbReference type="PANTHER" id="PTHR10900:SF77">
    <property type="entry name" value="FI19380P1"/>
    <property type="match status" value="1"/>
</dbReference>
<evidence type="ECO:0000256" key="1">
    <source>
        <dbReference type="SAM" id="MobiDB-lite"/>
    </source>
</evidence>
<dbReference type="Pfam" id="PF02469">
    <property type="entry name" value="Fasciclin"/>
    <property type="match status" value="1"/>
</dbReference>
<dbReference type="PROSITE" id="PS51257">
    <property type="entry name" value="PROKAR_LIPOPROTEIN"/>
    <property type="match status" value="1"/>
</dbReference>
<dbReference type="InterPro" id="IPR000782">
    <property type="entry name" value="FAS1_domain"/>
</dbReference>
<evidence type="ECO:0000313" key="4">
    <source>
        <dbReference type="EMBL" id="MBP2369454.1"/>
    </source>
</evidence>
<feature type="compositionally biased region" description="Low complexity" evidence="1">
    <location>
        <begin position="28"/>
        <end position="56"/>
    </location>
</feature>
<accession>A0ABS4VZW8</accession>
<evidence type="ECO:0000256" key="2">
    <source>
        <dbReference type="SAM" id="SignalP"/>
    </source>
</evidence>
<dbReference type="SMART" id="SM00554">
    <property type="entry name" value="FAS1"/>
    <property type="match status" value="1"/>
</dbReference>
<feature type="domain" description="FAS1" evidence="3">
    <location>
        <begin position="87"/>
        <end position="227"/>
    </location>
</feature>
<dbReference type="EMBL" id="JAGINU010000001">
    <property type="protein sequence ID" value="MBP2369454.1"/>
    <property type="molecule type" value="Genomic_DNA"/>
</dbReference>
<sequence>MRATRTLSTVGVLAALTLGLAACGGGAEPAASAPPMSSAPMSSEPMSSAPAMPAAADGVTTNDDVFGPACGQLPQGDEPGSLNAMGPQPVATAASSNPLLSTLVTAVGKVPGLADTLNQQEAITVFAPANDAFTAVQEQVGEEQFNALLADTEMLQGLLSYHVTPQRMDAAGLVEAKTVSQLAGGDLTIGGTPEAPTVTDGMGNTANVLCGNIPTSNATVFVIDKVLMPKG</sequence>
<dbReference type="InterPro" id="IPR036378">
    <property type="entry name" value="FAS1_dom_sf"/>
</dbReference>
<name>A0ABS4VZW8_9PSEU</name>
<dbReference type="Gene3D" id="2.30.180.10">
    <property type="entry name" value="FAS1 domain"/>
    <property type="match status" value="1"/>
</dbReference>
<dbReference type="InterPro" id="IPR050904">
    <property type="entry name" value="Adhesion/Biosynth-related"/>
</dbReference>
<dbReference type="PANTHER" id="PTHR10900">
    <property type="entry name" value="PERIOSTIN-RELATED"/>
    <property type="match status" value="1"/>
</dbReference>
<keyword evidence="5" id="KW-1185">Reference proteome</keyword>
<reference evidence="4 5" key="1">
    <citation type="submission" date="2021-03" db="EMBL/GenBank/DDBJ databases">
        <title>Sequencing the genomes of 1000 actinobacteria strains.</title>
        <authorList>
            <person name="Klenk H.-P."/>
        </authorList>
    </citation>
    <scope>NUCLEOTIDE SEQUENCE [LARGE SCALE GENOMIC DNA]</scope>
    <source>
        <strain evidence="4 5">DSM 45256</strain>
    </source>
</reference>